<evidence type="ECO:0000256" key="2">
    <source>
        <dbReference type="ARBA" id="ARBA00022695"/>
    </source>
</evidence>
<dbReference type="OrthoDB" id="9806837at2"/>
<dbReference type="GO" id="GO:0019288">
    <property type="term" value="P:isopentenyl diphosphate biosynthetic process, methylerythritol 4-phosphate pathway"/>
    <property type="evidence" value="ECO:0007669"/>
    <property type="project" value="UniProtKB-UniRule"/>
</dbReference>
<dbReference type="CDD" id="cd02516">
    <property type="entry name" value="CDP-ME_synthetase"/>
    <property type="match status" value="1"/>
</dbReference>
<proteinExistence type="inferred from homology"/>
<keyword evidence="1 3" id="KW-0808">Transferase</keyword>
<dbReference type="AlphaFoldDB" id="A0A1M5IKC1"/>
<evidence type="ECO:0000256" key="1">
    <source>
        <dbReference type="ARBA" id="ARBA00022679"/>
    </source>
</evidence>
<keyword evidence="5" id="KW-1185">Reference proteome</keyword>
<dbReference type="InterPro" id="IPR050088">
    <property type="entry name" value="IspD/TarI_cytidylyltransf_bact"/>
</dbReference>
<comment type="function">
    <text evidence="3">Catalyzes the formation of 4-diphosphocytidyl-2-C-methyl-D-erythritol from CTP and 2-C-methyl-D-erythritol 4-phosphate (MEP).</text>
</comment>
<reference evidence="4 5" key="1">
    <citation type="submission" date="2016-11" db="EMBL/GenBank/DDBJ databases">
        <authorList>
            <person name="Jaros S."/>
            <person name="Januszkiewicz K."/>
            <person name="Wedrychowicz H."/>
        </authorList>
    </citation>
    <scope>NUCLEOTIDE SEQUENCE [LARGE SCALE GENOMIC DNA]</scope>
    <source>
        <strain evidence="4 5">DSM 26897</strain>
    </source>
</reference>
<accession>A0A1M5IKC1</accession>
<evidence type="ECO:0000313" key="5">
    <source>
        <dbReference type="Proteomes" id="UP000184368"/>
    </source>
</evidence>
<dbReference type="RefSeq" id="WP_073048158.1">
    <property type="nucleotide sequence ID" value="NZ_FQUO01000024.1"/>
</dbReference>
<dbReference type="HAMAP" id="MF_00108">
    <property type="entry name" value="IspD"/>
    <property type="match status" value="1"/>
</dbReference>
<comment type="catalytic activity">
    <reaction evidence="3">
        <text>2-C-methyl-D-erythritol 4-phosphate + CTP + H(+) = 4-CDP-2-C-methyl-D-erythritol + diphosphate</text>
        <dbReference type="Rhea" id="RHEA:13429"/>
        <dbReference type="ChEBI" id="CHEBI:15378"/>
        <dbReference type="ChEBI" id="CHEBI:33019"/>
        <dbReference type="ChEBI" id="CHEBI:37563"/>
        <dbReference type="ChEBI" id="CHEBI:57823"/>
        <dbReference type="ChEBI" id="CHEBI:58262"/>
        <dbReference type="EC" id="2.7.7.60"/>
    </reaction>
</comment>
<organism evidence="4 5">
    <name type="scientific">Cnuella takakiae</name>
    <dbReference type="NCBI Taxonomy" id="1302690"/>
    <lineage>
        <taxon>Bacteria</taxon>
        <taxon>Pseudomonadati</taxon>
        <taxon>Bacteroidota</taxon>
        <taxon>Chitinophagia</taxon>
        <taxon>Chitinophagales</taxon>
        <taxon>Chitinophagaceae</taxon>
        <taxon>Cnuella</taxon>
    </lineage>
</organism>
<dbReference type="GO" id="GO:0050518">
    <property type="term" value="F:2-C-methyl-D-erythritol 4-phosphate cytidylyltransferase activity"/>
    <property type="evidence" value="ECO:0007669"/>
    <property type="project" value="UniProtKB-UniRule"/>
</dbReference>
<evidence type="ECO:0000256" key="3">
    <source>
        <dbReference type="HAMAP-Rule" id="MF_00108"/>
    </source>
</evidence>
<evidence type="ECO:0000313" key="4">
    <source>
        <dbReference type="EMBL" id="SHG28233.1"/>
    </source>
</evidence>
<dbReference type="STRING" id="1302690.BUE76_10070"/>
<feature type="site" description="Transition state stabilizer" evidence="3">
    <location>
        <position position="22"/>
    </location>
</feature>
<comment type="pathway">
    <text evidence="3">Isoprenoid biosynthesis; isopentenyl diphosphate biosynthesis via DXP pathway; isopentenyl diphosphate from 1-deoxy-D-xylulose 5-phosphate: step 2/6.</text>
</comment>
<dbReference type="EC" id="2.7.7.60" evidence="3"/>
<dbReference type="EMBL" id="FQUO01000024">
    <property type="protein sequence ID" value="SHG28233.1"/>
    <property type="molecule type" value="Genomic_DNA"/>
</dbReference>
<keyword evidence="3" id="KW-0414">Isoprene biosynthesis</keyword>
<dbReference type="Gene3D" id="3.90.550.10">
    <property type="entry name" value="Spore Coat Polysaccharide Biosynthesis Protein SpsA, Chain A"/>
    <property type="match status" value="1"/>
</dbReference>
<gene>
    <name evidence="3" type="primary">ispD</name>
    <name evidence="4" type="ORF">SAMN05444008_1249</name>
</gene>
<dbReference type="Proteomes" id="UP000184368">
    <property type="component" value="Unassembled WGS sequence"/>
</dbReference>
<dbReference type="FunFam" id="3.90.550.10:FF:000003">
    <property type="entry name" value="2-C-methyl-D-erythritol 4-phosphate cytidylyltransferase"/>
    <property type="match status" value="1"/>
</dbReference>
<comment type="similarity">
    <text evidence="3">Belongs to the IspD/TarI cytidylyltransferase family. IspD subfamily.</text>
</comment>
<name>A0A1M5IKC1_9BACT</name>
<dbReference type="PANTHER" id="PTHR32125:SF4">
    <property type="entry name" value="2-C-METHYL-D-ERYTHRITOL 4-PHOSPHATE CYTIDYLYLTRANSFERASE, CHLOROPLASTIC"/>
    <property type="match status" value="1"/>
</dbReference>
<dbReference type="UniPathway" id="UPA00056">
    <property type="reaction ID" value="UER00093"/>
</dbReference>
<feature type="site" description="Positions MEP for the nucleophilic attack" evidence="3">
    <location>
        <position position="207"/>
    </location>
</feature>
<dbReference type="InterPro" id="IPR001228">
    <property type="entry name" value="IspD"/>
</dbReference>
<dbReference type="NCBIfam" id="NF001186">
    <property type="entry name" value="PRK00155.2-3"/>
    <property type="match status" value="1"/>
</dbReference>
<dbReference type="InterPro" id="IPR029044">
    <property type="entry name" value="Nucleotide-diphossugar_trans"/>
</dbReference>
<dbReference type="NCBIfam" id="TIGR00453">
    <property type="entry name" value="ispD"/>
    <property type="match status" value="1"/>
</dbReference>
<feature type="site" description="Positions MEP for the nucleophilic attack" evidence="3">
    <location>
        <position position="153"/>
    </location>
</feature>
<keyword evidence="2 3" id="KW-0548">Nucleotidyltransferase</keyword>
<protein>
    <recommendedName>
        <fullName evidence="3">2-C-methyl-D-erythritol 4-phosphate cytidylyltransferase</fullName>
        <ecNumber evidence="3">2.7.7.60</ecNumber>
    </recommendedName>
    <alternativeName>
        <fullName evidence="3">4-diphosphocytidyl-2C-methyl-D-erythritol synthase</fullName>
    </alternativeName>
    <alternativeName>
        <fullName evidence="3">MEP cytidylyltransferase</fullName>
        <shortName evidence="3">MCT</shortName>
    </alternativeName>
</protein>
<sequence>MQKYAVIVAGGTGTRMGSAIPKQFLMLHDKPVLYYTIRTFLNAFDDLRIVLVLPEEYIDMGREIIDAYFDDNRVQITAGGETRFHSVQNGLRLVGKDAVVFVHDAVRCLVTIDLIHRCYENALETGSAVPAIRVRDSVRQLNEEENTNEVMDRSRVVLVQTPQTFHSRILLPAFEIDYKERFTDEATVVEAFGLKVSLVPGDETNIKITRPVDLLIAESILKLEMQSQDN</sequence>
<dbReference type="InterPro" id="IPR034683">
    <property type="entry name" value="IspD/TarI"/>
</dbReference>
<dbReference type="Pfam" id="PF01128">
    <property type="entry name" value="IspD"/>
    <property type="match status" value="1"/>
</dbReference>
<dbReference type="PANTHER" id="PTHR32125">
    <property type="entry name" value="2-C-METHYL-D-ERYTHRITOL 4-PHOSPHATE CYTIDYLYLTRANSFERASE, CHLOROPLASTIC"/>
    <property type="match status" value="1"/>
</dbReference>
<feature type="site" description="Transition state stabilizer" evidence="3">
    <location>
        <position position="15"/>
    </location>
</feature>
<dbReference type="SUPFAM" id="SSF53448">
    <property type="entry name" value="Nucleotide-diphospho-sugar transferases"/>
    <property type="match status" value="1"/>
</dbReference>